<feature type="chain" id="PRO_5026781987" evidence="1">
    <location>
        <begin position="21"/>
        <end position="85"/>
    </location>
</feature>
<protein>
    <submittedName>
        <fullName evidence="2">Uncharacterized protein</fullName>
    </submittedName>
</protein>
<reference evidence="2" key="1">
    <citation type="submission" date="2020-02" db="EMBL/GenBank/DDBJ databases">
        <authorList>
            <person name="Meier V. D."/>
        </authorList>
    </citation>
    <scope>NUCLEOTIDE SEQUENCE</scope>
    <source>
        <strain evidence="2">AVDCRST_MAG55</strain>
    </source>
</reference>
<sequence length="85" mass="8690">MTIVVAMLAMMLAAASPAFAHTLATDEGDGVRSVAVAQDISGALGDVDRSQFATATATDDSAAATDVSRSQGFTFVQFNSALNDF</sequence>
<name>A0A6J4Q8L1_9ACTN</name>
<organism evidence="2">
    <name type="scientific">uncultured Rubrobacteraceae bacterium</name>
    <dbReference type="NCBI Taxonomy" id="349277"/>
    <lineage>
        <taxon>Bacteria</taxon>
        <taxon>Bacillati</taxon>
        <taxon>Actinomycetota</taxon>
        <taxon>Rubrobacteria</taxon>
        <taxon>Rubrobacterales</taxon>
        <taxon>Rubrobacteraceae</taxon>
        <taxon>environmental samples</taxon>
    </lineage>
</organism>
<accession>A0A6J4Q8L1</accession>
<dbReference type="AlphaFoldDB" id="A0A6J4Q8L1"/>
<dbReference type="EMBL" id="CADCUZ010000146">
    <property type="protein sequence ID" value="CAA9434792.1"/>
    <property type="molecule type" value="Genomic_DNA"/>
</dbReference>
<keyword evidence="1" id="KW-0732">Signal</keyword>
<gene>
    <name evidence="2" type="ORF">AVDCRST_MAG55-2928</name>
</gene>
<feature type="signal peptide" evidence="1">
    <location>
        <begin position="1"/>
        <end position="20"/>
    </location>
</feature>
<evidence type="ECO:0000256" key="1">
    <source>
        <dbReference type="SAM" id="SignalP"/>
    </source>
</evidence>
<proteinExistence type="predicted"/>
<evidence type="ECO:0000313" key="2">
    <source>
        <dbReference type="EMBL" id="CAA9434792.1"/>
    </source>
</evidence>